<protein>
    <submittedName>
        <fullName evidence="1">HAD hydrolase-like protein</fullName>
    </submittedName>
</protein>
<proteinExistence type="predicted"/>
<evidence type="ECO:0000313" key="1">
    <source>
        <dbReference type="EMBL" id="MBJ6363687.1"/>
    </source>
</evidence>
<name>A0A934MX05_9BACL</name>
<dbReference type="RefSeq" id="WP_199021212.1">
    <property type="nucleotide sequence ID" value="NZ_JAELUP010000103.1"/>
</dbReference>
<dbReference type="SFLD" id="SFLDS00003">
    <property type="entry name" value="Haloacid_Dehalogenase"/>
    <property type="match status" value="1"/>
</dbReference>
<organism evidence="1 2">
    <name type="scientific">Paenibacillus roseus</name>
    <dbReference type="NCBI Taxonomy" id="2798579"/>
    <lineage>
        <taxon>Bacteria</taxon>
        <taxon>Bacillati</taxon>
        <taxon>Bacillota</taxon>
        <taxon>Bacilli</taxon>
        <taxon>Bacillales</taxon>
        <taxon>Paenibacillaceae</taxon>
        <taxon>Paenibacillus</taxon>
    </lineage>
</organism>
<dbReference type="Pfam" id="PF00702">
    <property type="entry name" value="Hydrolase"/>
    <property type="match status" value="1"/>
</dbReference>
<dbReference type="AlphaFoldDB" id="A0A934MX05"/>
<sequence>MRQTLIFDLDDTLIHCNKYFFNVLERFVSLMHAWFEGYGVTEEDIRQKQVEIDIQSVSQLGFLIDHFPQSLVSTYDYYTDKYGRAASAVEKDTLWKLGVSVFDYEAEPYPHMEETLDALAKQGHTLHLYTGGEPIIQQRKVERLALERYFGSRIYVRHHKNNEALEQILTEGQFDRAHTWMIGNSIRTDVMPALTAGIHAIHVEALSEWAYNVVPVDVQPRGAFLLLKQLREVPSAIEQYRKAAYSS</sequence>
<accession>A0A934MX05</accession>
<dbReference type="GO" id="GO:0008967">
    <property type="term" value="F:phosphoglycolate phosphatase activity"/>
    <property type="evidence" value="ECO:0007669"/>
    <property type="project" value="TreeGrafter"/>
</dbReference>
<reference evidence="1" key="1">
    <citation type="submission" date="2020-12" db="EMBL/GenBank/DDBJ databases">
        <authorList>
            <person name="Huq M.A."/>
        </authorList>
    </citation>
    <scope>NUCLEOTIDE SEQUENCE</scope>
    <source>
        <strain evidence="1">MAHUQ-46</strain>
    </source>
</reference>
<dbReference type="PANTHER" id="PTHR43434:SF1">
    <property type="entry name" value="PHOSPHOGLYCOLATE PHOSPHATASE"/>
    <property type="match status" value="1"/>
</dbReference>
<dbReference type="SFLD" id="SFLDG01129">
    <property type="entry name" value="C1.5:_HAD__Beta-PGM__Phosphata"/>
    <property type="match status" value="1"/>
</dbReference>
<dbReference type="Gene3D" id="3.40.50.1000">
    <property type="entry name" value="HAD superfamily/HAD-like"/>
    <property type="match status" value="1"/>
</dbReference>
<dbReference type="GO" id="GO:0006281">
    <property type="term" value="P:DNA repair"/>
    <property type="evidence" value="ECO:0007669"/>
    <property type="project" value="TreeGrafter"/>
</dbReference>
<gene>
    <name evidence="1" type="ORF">JFN88_20970</name>
</gene>
<keyword evidence="2" id="KW-1185">Reference proteome</keyword>
<evidence type="ECO:0000313" key="2">
    <source>
        <dbReference type="Proteomes" id="UP000640274"/>
    </source>
</evidence>
<dbReference type="InterPro" id="IPR036412">
    <property type="entry name" value="HAD-like_sf"/>
</dbReference>
<dbReference type="InterPro" id="IPR023214">
    <property type="entry name" value="HAD_sf"/>
</dbReference>
<dbReference type="InterPro" id="IPR050155">
    <property type="entry name" value="HAD-like_hydrolase_sf"/>
</dbReference>
<keyword evidence="1" id="KW-0378">Hydrolase</keyword>
<dbReference type="Proteomes" id="UP000640274">
    <property type="component" value="Unassembled WGS sequence"/>
</dbReference>
<dbReference type="GO" id="GO:0005829">
    <property type="term" value="C:cytosol"/>
    <property type="evidence" value="ECO:0007669"/>
    <property type="project" value="TreeGrafter"/>
</dbReference>
<dbReference type="SUPFAM" id="SSF56784">
    <property type="entry name" value="HAD-like"/>
    <property type="match status" value="1"/>
</dbReference>
<comment type="caution">
    <text evidence="1">The sequence shown here is derived from an EMBL/GenBank/DDBJ whole genome shotgun (WGS) entry which is preliminary data.</text>
</comment>
<dbReference type="EMBL" id="JAELUP010000103">
    <property type="protein sequence ID" value="MBJ6363687.1"/>
    <property type="molecule type" value="Genomic_DNA"/>
</dbReference>
<dbReference type="InterPro" id="IPR023198">
    <property type="entry name" value="PGP-like_dom2"/>
</dbReference>
<dbReference type="Gene3D" id="1.10.150.240">
    <property type="entry name" value="Putative phosphatase, domain 2"/>
    <property type="match status" value="1"/>
</dbReference>
<dbReference type="PANTHER" id="PTHR43434">
    <property type="entry name" value="PHOSPHOGLYCOLATE PHOSPHATASE"/>
    <property type="match status" value="1"/>
</dbReference>